<proteinExistence type="predicted"/>
<protein>
    <submittedName>
        <fullName evidence="1">Uncharacterized protein</fullName>
    </submittedName>
</protein>
<evidence type="ECO:0000313" key="1">
    <source>
        <dbReference type="EMBL" id="DAG05613.1"/>
    </source>
</evidence>
<accession>A0A8S5VFU5</accession>
<organism evidence="1">
    <name type="scientific">Siphoviridae sp. ct3R43</name>
    <dbReference type="NCBI Taxonomy" id="2825321"/>
    <lineage>
        <taxon>Viruses</taxon>
        <taxon>Duplodnaviria</taxon>
        <taxon>Heunggongvirae</taxon>
        <taxon>Uroviricota</taxon>
        <taxon>Caudoviricetes</taxon>
    </lineage>
</organism>
<sequence>MQKRITVQLSPGSVKSALDEVASLMSANRDRLDDAARDIAERICEKAQANFNAAWYDSLARGVRGEADVKCRVEKTGNGYKVVAEGPEVTFIEFGAGIYYNPPAGASPHPKGAELGFVIGGYGKGQGNQKAWGYYAEDGNLVITHGTAAQMPLYRAFEEVLQGVKR</sequence>
<reference evidence="1" key="1">
    <citation type="journal article" date="2021" name="Proc. Natl. Acad. Sci. U.S.A.">
        <title>A Catalog of Tens of Thousands of Viruses from Human Metagenomes Reveals Hidden Associations with Chronic Diseases.</title>
        <authorList>
            <person name="Tisza M.J."/>
            <person name="Buck C.B."/>
        </authorList>
    </citation>
    <scope>NUCLEOTIDE SEQUENCE</scope>
    <source>
        <strain evidence="1">Ct3R43</strain>
    </source>
</reference>
<dbReference type="EMBL" id="BK016262">
    <property type="protein sequence ID" value="DAG05613.1"/>
    <property type="molecule type" value="Genomic_DNA"/>
</dbReference>
<name>A0A8S5VFU5_9CAUD</name>